<evidence type="ECO:0000256" key="6">
    <source>
        <dbReference type="ARBA" id="ARBA00023136"/>
    </source>
</evidence>
<comment type="subcellular location">
    <subcellularLocation>
        <location evidence="1">Cell outer membrane</location>
    </subcellularLocation>
</comment>
<keyword evidence="4" id="KW-1134">Transmembrane beta strand</keyword>
<dbReference type="SUPFAM" id="SSF56954">
    <property type="entry name" value="Outer membrane efflux proteins (OEP)"/>
    <property type="match status" value="1"/>
</dbReference>
<dbReference type="GO" id="GO:0015288">
    <property type="term" value="F:porin activity"/>
    <property type="evidence" value="ECO:0007669"/>
    <property type="project" value="TreeGrafter"/>
</dbReference>
<dbReference type="NCBIfam" id="TIGR01844">
    <property type="entry name" value="type_I_sec_TolC"/>
    <property type="match status" value="1"/>
</dbReference>
<evidence type="ECO:0000256" key="3">
    <source>
        <dbReference type="ARBA" id="ARBA00022448"/>
    </source>
</evidence>
<evidence type="ECO:0000256" key="5">
    <source>
        <dbReference type="ARBA" id="ARBA00022692"/>
    </source>
</evidence>
<protein>
    <submittedName>
        <fullName evidence="10">Adhesin transport system outer membrane protein</fullName>
    </submittedName>
</protein>
<gene>
    <name evidence="10" type="ORF">HNR75_001717</name>
</gene>
<keyword evidence="3" id="KW-0813">Transport</keyword>
<dbReference type="Gene3D" id="1.20.1600.10">
    <property type="entry name" value="Outer membrane efflux proteins (OEP)"/>
    <property type="match status" value="1"/>
</dbReference>
<sequence>MDKICKLSALAVFISLFTSTAGAASLEATIAQSLMDNPEVRQAYDNYVTRTHLVGQAEAGYYPKVDLSAGIGKEKYDNDDVDYDGHTLTRKQMGVSLTQMLFDGFATSSNVDRTKAEALAQNHALFAQANNTALRVTEVYLNVLRTQEIYQLSKENLATHQAIMADIGKRTDSGVGSTADYMQIKGRVARAQANLSAAENNMLDAKAEYFRVTNTEPMDLTQPVPAAGNLPASLPDALASAQKVHPTLLSADQDIEATRYQYEGSKANFYPKLSLEADQNFYEDIDGREGSIDSGKVMLMARYNLFNGGADIAQKRATASQMAEAKDVKTNASRQVQEGLSLAWNAREALLKQKEFMQQHVLASYDTVMAYRKQFLLGTRSLLDVLNTENELFEARQSSVNTDYDALYAEYRILNATGKLLDSVSFKAPAEWQKENN</sequence>
<organism evidence="10 11">
    <name type="scientific">Tolumonas osonensis</name>
    <dbReference type="NCBI Taxonomy" id="675874"/>
    <lineage>
        <taxon>Bacteria</taxon>
        <taxon>Pseudomonadati</taxon>
        <taxon>Pseudomonadota</taxon>
        <taxon>Gammaproteobacteria</taxon>
        <taxon>Aeromonadales</taxon>
        <taxon>Aeromonadaceae</taxon>
        <taxon>Tolumonas</taxon>
    </lineage>
</organism>
<evidence type="ECO:0000256" key="8">
    <source>
        <dbReference type="SAM" id="Coils"/>
    </source>
</evidence>
<evidence type="ECO:0000256" key="4">
    <source>
        <dbReference type="ARBA" id="ARBA00022452"/>
    </source>
</evidence>
<comment type="similarity">
    <text evidence="2">Belongs to the outer membrane factor (OMF) (TC 1.B.17) family.</text>
</comment>
<dbReference type="InterPro" id="IPR051906">
    <property type="entry name" value="TolC-like"/>
</dbReference>
<dbReference type="EMBL" id="JACHGR010000005">
    <property type="protein sequence ID" value="MBB6055799.1"/>
    <property type="molecule type" value="Genomic_DNA"/>
</dbReference>
<dbReference type="Proteomes" id="UP000585721">
    <property type="component" value="Unassembled WGS sequence"/>
</dbReference>
<dbReference type="Pfam" id="PF02321">
    <property type="entry name" value="OEP"/>
    <property type="match status" value="2"/>
</dbReference>
<evidence type="ECO:0000256" key="9">
    <source>
        <dbReference type="SAM" id="SignalP"/>
    </source>
</evidence>
<keyword evidence="8" id="KW-0175">Coiled coil</keyword>
<dbReference type="GO" id="GO:1990281">
    <property type="term" value="C:efflux pump complex"/>
    <property type="evidence" value="ECO:0007669"/>
    <property type="project" value="TreeGrafter"/>
</dbReference>
<keyword evidence="9" id="KW-0732">Signal</keyword>
<dbReference type="RefSeq" id="WP_188026542.1">
    <property type="nucleotide sequence ID" value="NZ_JACHGR010000005.1"/>
</dbReference>
<dbReference type="GO" id="GO:0015562">
    <property type="term" value="F:efflux transmembrane transporter activity"/>
    <property type="evidence" value="ECO:0007669"/>
    <property type="project" value="InterPro"/>
</dbReference>
<comment type="caution">
    <text evidence="10">The sequence shown here is derived from an EMBL/GenBank/DDBJ whole genome shotgun (WGS) entry which is preliminary data.</text>
</comment>
<dbReference type="AlphaFoldDB" id="A0A841GCW9"/>
<evidence type="ECO:0000256" key="7">
    <source>
        <dbReference type="ARBA" id="ARBA00023237"/>
    </source>
</evidence>
<dbReference type="InterPro" id="IPR010130">
    <property type="entry name" value="T1SS_OMP_TolC"/>
</dbReference>
<reference evidence="10 11" key="1">
    <citation type="submission" date="2020-08" db="EMBL/GenBank/DDBJ databases">
        <title>Genomic Encyclopedia of Type Strains, Phase IV (KMG-IV): sequencing the most valuable type-strain genomes for metagenomic binning, comparative biology and taxonomic classification.</title>
        <authorList>
            <person name="Goeker M."/>
        </authorList>
    </citation>
    <scope>NUCLEOTIDE SEQUENCE [LARGE SCALE GENOMIC DNA]</scope>
    <source>
        <strain evidence="10 11">DSM 22975</strain>
    </source>
</reference>
<evidence type="ECO:0000256" key="2">
    <source>
        <dbReference type="ARBA" id="ARBA00007613"/>
    </source>
</evidence>
<dbReference type="PANTHER" id="PTHR30026:SF22">
    <property type="entry name" value="OUTER MEMBRANE EFFLUX PROTEIN"/>
    <property type="match status" value="1"/>
</dbReference>
<dbReference type="PANTHER" id="PTHR30026">
    <property type="entry name" value="OUTER MEMBRANE PROTEIN TOLC"/>
    <property type="match status" value="1"/>
</dbReference>
<evidence type="ECO:0000256" key="1">
    <source>
        <dbReference type="ARBA" id="ARBA00004442"/>
    </source>
</evidence>
<dbReference type="InterPro" id="IPR003423">
    <property type="entry name" value="OMP_efflux"/>
</dbReference>
<dbReference type="GO" id="GO:0009279">
    <property type="term" value="C:cell outer membrane"/>
    <property type="evidence" value="ECO:0007669"/>
    <property type="project" value="UniProtKB-SubCell"/>
</dbReference>
<proteinExistence type="inferred from homology"/>
<evidence type="ECO:0000313" key="10">
    <source>
        <dbReference type="EMBL" id="MBB6055799.1"/>
    </source>
</evidence>
<feature type="signal peptide" evidence="9">
    <location>
        <begin position="1"/>
        <end position="23"/>
    </location>
</feature>
<accession>A0A841GCW9</accession>
<keyword evidence="11" id="KW-1185">Reference proteome</keyword>
<keyword evidence="6" id="KW-0472">Membrane</keyword>
<evidence type="ECO:0000313" key="11">
    <source>
        <dbReference type="Proteomes" id="UP000585721"/>
    </source>
</evidence>
<name>A0A841GCW9_9GAMM</name>
<keyword evidence="5" id="KW-0812">Transmembrane</keyword>
<feature type="chain" id="PRO_5032770475" evidence="9">
    <location>
        <begin position="24"/>
        <end position="437"/>
    </location>
</feature>
<feature type="coiled-coil region" evidence="8">
    <location>
        <begin position="181"/>
        <end position="208"/>
    </location>
</feature>
<keyword evidence="7" id="KW-0998">Cell outer membrane</keyword>